<evidence type="ECO:0000259" key="2">
    <source>
        <dbReference type="Pfam" id="PF07859"/>
    </source>
</evidence>
<name>A0A8H5B9Y0_9AGAR</name>
<dbReference type="InterPro" id="IPR013094">
    <property type="entry name" value="AB_hydrolase_3"/>
</dbReference>
<dbReference type="InterPro" id="IPR029058">
    <property type="entry name" value="AB_hydrolase_fold"/>
</dbReference>
<dbReference type="Proteomes" id="UP000541558">
    <property type="component" value="Unassembled WGS sequence"/>
</dbReference>
<evidence type="ECO:0000313" key="4">
    <source>
        <dbReference type="Proteomes" id="UP000541558"/>
    </source>
</evidence>
<dbReference type="OrthoDB" id="19653at2759"/>
<dbReference type="Pfam" id="PF07859">
    <property type="entry name" value="Abhydrolase_3"/>
    <property type="match status" value="1"/>
</dbReference>
<accession>A0A8H5B9Y0</accession>
<organism evidence="3 4">
    <name type="scientific">Ephemerocybe angulata</name>
    <dbReference type="NCBI Taxonomy" id="980116"/>
    <lineage>
        <taxon>Eukaryota</taxon>
        <taxon>Fungi</taxon>
        <taxon>Dikarya</taxon>
        <taxon>Basidiomycota</taxon>
        <taxon>Agaricomycotina</taxon>
        <taxon>Agaricomycetes</taxon>
        <taxon>Agaricomycetidae</taxon>
        <taxon>Agaricales</taxon>
        <taxon>Agaricineae</taxon>
        <taxon>Psathyrellaceae</taxon>
        <taxon>Ephemerocybe</taxon>
    </lineage>
</organism>
<dbReference type="InterPro" id="IPR050300">
    <property type="entry name" value="GDXG_lipolytic_enzyme"/>
</dbReference>
<keyword evidence="1" id="KW-0378">Hydrolase</keyword>
<dbReference type="PANTHER" id="PTHR48081">
    <property type="entry name" value="AB HYDROLASE SUPERFAMILY PROTEIN C4A8.06C"/>
    <property type="match status" value="1"/>
</dbReference>
<evidence type="ECO:0000256" key="1">
    <source>
        <dbReference type="ARBA" id="ARBA00022801"/>
    </source>
</evidence>
<comment type="caution">
    <text evidence="3">The sequence shown here is derived from an EMBL/GenBank/DDBJ whole genome shotgun (WGS) entry which is preliminary data.</text>
</comment>
<proteinExistence type="predicted"/>
<dbReference type="Gene3D" id="3.40.50.1820">
    <property type="entry name" value="alpha/beta hydrolase"/>
    <property type="match status" value="1"/>
</dbReference>
<sequence>MSSTSPLPKTTLVYKTTKEGLDIHIDAWAPKSSSPIGSDKRPAFVYFHGGGLVAGARDVWIPEWLFTRLTEKGYLFISADYRLIPPSTGYDIRDDVKDLWAYITNPSLKLSFPEGDEANKELQIDVDAIAVGGSSAGGYCAYLAAMHCKSPKPKALVEIYGLGGQIFSSFYLSPKTTAFTTQSLEWIDPSSPQYTPYQHPYPTPPATLSQSHPTYAGPDHPLGPTYPSNPRMQLAWLYLQQATLLDYITGSHSPSFSAQMRAAVGLPASAGTAASETVVASPSAQDAVVKAVESSFAGADAKAHFRELFPQFNITKGEWPPTVFLHGKEDTGLPVGDSEHMFRLLKAKDVPREMYRVEGEEHSFDYKEGVEDVWGPVFDAVVKFVDNHTLPEAKA</sequence>
<dbReference type="PANTHER" id="PTHR48081:SF3">
    <property type="entry name" value="ALPHA_BETA HYDROLASE FOLD-3 DOMAIN-CONTAINING PROTEIN"/>
    <property type="match status" value="1"/>
</dbReference>
<feature type="domain" description="Alpha/beta hydrolase fold-3" evidence="2">
    <location>
        <begin position="44"/>
        <end position="205"/>
    </location>
</feature>
<dbReference type="GO" id="GO:0016787">
    <property type="term" value="F:hydrolase activity"/>
    <property type="evidence" value="ECO:0007669"/>
    <property type="project" value="UniProtKB-KW"/>
</dbReference>
<gene>
    <name evidence="3" type="ORF">D9611_013698</name>
</gene>
<protein>
    <recommendedName>
        <fullName evidence="2">Alpha/beta hydrolase fold-3 domain-containing protein</fullName>
    </recommendedName>
</protein>
<dbReference type="EMBL" id="JAACJK010000176">
    <property type="protein sequence ID" value="KAF5318961.1"/>
    <property type="molecule type" value="Genomic_DNA"/>
</dbReference>
<dbReference type="SUPFAM" id="SSF53474">
    <property type="entry name" value="alpha/beta-Hydrolases"/>
    <property type="match status" value="1"/>
</dbReference>
<dbReference type="AlphaFoldDB" id="A0A8H5B9Y0"/>
<reference evidence="3 4" key="1">
    <citation type="journal article" date="2020" name="ISME J.">
        <title>Uncovering the hidden diversity of litter-decomposition mechanisms in mushroom-forming fungi.</title>
        <authorList>
            <person name="Floudas D."/>
            <person name="Bentzer J."/>
            <person name="Ahren D."/>
            <person name="Johansson T."/>
            <person name="Persson P."/>
            <person name="Tunlid A."/>
        </authorList>
    </citation>
    <scope>NUCLEOTIDE SEQUENCE [LARGE SCALE GENOMIC DNA]</scope>
    <source>
        <strain evidence="3 4">CBS 175.51</strain>
    </source>
</reference>
<evidence type="ECO:0000313" key="3">
    <source>
        <dbReference type="EMBL" id="KAF5318961.1"/>
    </source>
</evidence>
<keyword evidence="4" id="KW-1185">Reference proteome</keyword>